<organism evidence="8 9">
    <name type="scientific">Danio rerio</name>
    <name type="common">Zebrafish</name>
    <name type="synonym">Brachydanio rerio</name>
    <dbReference type="NCBI Taxonomy" id="7955"/>
    <lineage>
        <taxon>Eukaryota</taxon>
        <taxon>Metazoa</taxon>
        <taxon>Chordata</taxon>
        <taxon>Craniata</taxon>
        <taxon>Vertebrata</taxon>
        <taxon>Euteleostomi</taxon>
        <taxon>Actinopterygii</taxon>
        <taxon>Neopterygii</taxon>
        <taxon>Teleostei</taxon>
        <taxon>Ostariophysi</taxon>
        <taxon>Cypriniformes</taxon>
        <taxon>Danionidae</taxon>
        <taxon>Danioninae</taxon>
        <taxon>Danio</taxon>
    </lineage>
</organism>
<dbReference type="GO" id="GO:0000776">
    <property type="term" value="C:kinetochore"/>
    <property type="evidence" value="ECO:0007669"/>
    <property type="project" value="InterPro"/>
</dbReference>
<evidence type="ECO:0000313" key="8">
    <source>
        <dbReference type="Proteomes" id="UP000000437"/>
    </source>
</evidence>
<keyword evidence="6" id="KW-0539">Nucleus</keyword>
<evidence type="ECO:0000256" key="5">
    <source>
        <dbReference type="ARBA" id="ARBA00022454"/>
    </source>
</evidence>
<dbReference type="PANTHER" id="PTHR14582">
    <property type="entry name" value="INNER KINETOCHORE SUBUNIT MAL2"/>
    <property type="match status" value="1"/>
</dbReference>
<dbReference type="AGR" id="ZFIN:ZDB-GENE-070928-16"/>
<sequence>MTPGLDQTERSKRDGMVAQWLALLSHSKKVAGSRCWRGFAPGVLGHLMSLERAGVAQQDQHQSERIQMLKVRAASLRAKRDQLKHQANVIKTLKDKISKNLPFEYDEEDEDDETGGFAALQQSLLTAWKMQLKDLQHAHHLIGGFDLVECKEGKSVCVSFHTAYEGVYLDTYNMELDLMRTVQISRHNIPPSFPLEVLAKQSLQKDLKVFLQTVSQNLNALAARRQQVTLVKDLVGSVEVMESNELCNILVLMCSAQSEPPRAVLCTLEYKDLTQSLPTHVSIESEDKTLSGSAQWKTNQALLLESPAHTALLTMKRMGSIV</sequence>
<dbReference type="PANTHER" id="PTHR14582:SF1">
    <property type="entry name" value="CENTROMERE PROTEIN O"/>
    <property type="match status" value="1"/>
</dbReference>
<evidence type="ECO:0000256" key="2">
    <source>
        <dbReference type="ARBA" id="ARBA00004584"/>
    </source>
</evidence>
<keyword evidence="11" id="KW-1267">Proteomics identification</keyword>
<proteinExistence type="evidence at protein level"/>
<name>A0AB32T3E2_DANRE</name>
<dbReference type="RefSeq" id="XP_068070403.1">
    <property type="nucleotide sequence ID" value="XM_068214302.2"/>
</dbReference>
<reference evidence="9" key="1">
    <citation type="submission" date="2025-08" db="UniProtKB">
        <authorList>
            <consortium name="RefSeq"/>
        </authorList>
    </citation>
    <scope>IDENTIFICATION</scope>
    <source>
        <strain evidence="9">Tuebingen</strain>
        <tissue evidence="9">Fibroblasts and whole tissue</tissue>
    </source>
</reference>
<protein>
    <recommendedName>
        <fullName evidence="4">Centromere protein O</fullName>
    </recommendedName>
</protein>
<evidence type="ECO:0000256" key="3">
    <source>
        <dbReference type="ARBA" id="ARBA00007321"/>
    </source>
</evidence>
<keyword evidence="5" id="KW-0158">Chromosome</keyword>
<comment type="similarity">
    <text evidence="3">Belongs to the CENP-O/MCM21 family.</text>
</comment>
<comment type="subcellular location">
    <subcellularLocation>
        <location evidence="2">Chromosome</location>
        <location evidence="2">Centromere</location>
    </subcellularLocation>
    <subcellularLocation>
        <location evidence="1">Nucleus</location>
    </subcellularLocation>
</comment>
<dbReference type="GeneID" id="100126022"/>
<dbReference type="ZFIN" id="ZDB-GENE-070928-16">
    <property type="gene designation" value="cenpo"/>
</dbReference>
<evidence type="ECO:0000256" key="6">
    <source>
        <dbReference type="ARBA" id="ARBA00023242"/>
    </source>
</evidence>
<gene>
    <name evidence="9 10" type="primary">cenpo</name>
    <name evidence="9" type="synonym">zgc:171667</name>
</gene>
<accession>A0AB32T3E2</accession>
<dbReference type="CTD" id="79172"/>
<evidence type="ECO:0000256" key="7">
    <source>
        <dbReference type="ARBA" id="ARBA00023328"/>
    </source>
</evidence>
<evidence type="ECO:0000313" key="10">
    <source>
        <dbReference type="ZFIN" id="ZDB-GENE-070928-16"/>
    </source>
</evidence>
<keyword evidence="8" id="KW-1185">Reference proteome</keyword>
<evidence type="ECO:0007829" key="11">
    <source>
        <dbReference type="PeptideAtlas" id="A0AB32T3E2"/>
    </source>
</evidence>
<evidence type="ECO:0000313" key="9">
    <source>
        <dbReference type="RefSeq" id="XP_068070403.1"/>
    </source>
</evidence>
<dbReference type="AlphaFoldDB" id="A0AB32T3E2"/>
<dbReference type="CDD" id="cd23836">
    <property type="entry name" value="DRWD-C_CENP-O"/>
    <property type="match status" value="1"/>
</dbReference>
<evidence type="ECO:0000256" key="4">
    <source>
        <dbReference type="ARBA" id="ARBA00016395"/>
    </source>
</evidence>
<keyword evidence="7" id="KW-0137">Centromere</keyword>
<dbReference type="InterPro" id="IPR018464">
    <property type="entry name" value="CENP-O"/>
</dbReference>
<dbReference type="Proteomes" id="UP000000437">
    <property type="component" value="Chromosome 17"/>
</dbReference>
<dbReference type="CDD" id="cd23835">
    <property type="entry name" value="DRWD-N_CENP-O"/>
    <property type="match status" value="1"/>
</dbReference>
<dbReference type="GO" id="GO:0005634">
    <property type="term" value="C:nucleus"/>
    <property type="evidence" value="ECO:0007669"/>
    <property type="project" value="UniProtKB-SubCell"/>
</dbReference>
<evidence type="ECO:0000256" key="1">
    <source>
        <dbReference type="ARBA" id="ARBA00004123"/>
    </source>
</evidence>